<dbReference type="RefSeq" id="WP_075797763.1">
    <property type="nucleotide sequence ID" value="NZ_CP015583.1"/>
</dbReference>
<dbReference type="AlphaFoldDB" id="A0A1L7ADN6"/>
<dbReference type="GO" id="GO:0005829">
    <property type="term" value="C:cytosol"/>
    <property type="evidence" value="ECO:0007669"/>
    <property type="project" value="TreeGrafter"/>
</dbReference>
<keyword evidence="3" id="KW-0238">DNA-binding</keyword>
<evidence type="ECO:0000256" key="3">
    <source>
        <dbReference type="ARBA" id="ARBA00023125"/>
    </source>
</evidence>
<dbReference type="Pfam" id="PF03466">
    <property type="entry name" value="LysR_substrate"/>
    <property type="match status" value="1"/>
</dbReference>
<evidence type="ECO:0000256" key="4">
    <source>
        <dbReference type="ARBA" id="ARBA00023163"/>
    </source>
</evidence>
<dbReference type="KEGG" id="rgi:RGI145_06710"/>
<evidence type="ECO:0000313" key="7">
    <source>
        <dbReference type="Proteomes" id="UP000185494"/>
    </source>
</evidence>
<sequence length="308" mass="32753">MHFDLTDLRLFAAIAECGSITAGAERVGLALASASARVRGMETALGAPLLERGRRGVRPTPAGQTLLHHARRVLEEMERLRGGLRDHARGGLRGHVRLLSNTAAIEEHLPAALAGWLAANPGIDLDLEERPSQEIAAAIAQGEAEAGILSGEAGTGGLEAHPFRIDRLVVVAPHGHALAERSVLRFAEVLEEDFVGLPAGNALSAHLSQQAARLGHVPRFRVRLRGVTALARMVEAGVGIAVLPEIVARRCQREMALAAVPLADPWALRRLMLCVRRLDALPVHARRLVEHLIATGPEETPAPEGGAA</sequence>
<comment type="similarity">
    <text evidence="1">Belongs to the LysR transcriptional regulatory family.</text>
</comment>
<organism evidence="6 7">
    <name type="scientific">Roseomonas gilardii</name>
    <dbReference type="NCBI Taxonomy" id="257708"/>
    <lineage>
        <taxon>Bacteria</taxon>
        <taxon>Pseudomonadati</taxon>
        <taxon>Pseudomonadota</taxon>
        <taxon>Alphaproteobacteria</taxon>
        <taxon>Acetobacterales</taxon>
        <taxon>Roseomonadaceae</taxon>
        <taxon>Roseomonas</taxon>
    </lineage>
</organism>
<dbReference type="eggNOG" id="COG0583">
    <property type="taxonomic scope" value="Bacteria"/>
</dbReference>
<dbReference type="EMBL" id="CP015583">
    <property type="protein sequence ID" value="APT56840.1"/>
    <property type="molecule type" value="Genomic_DNA"/>
</dbReference>
<dbReference type="FunFam" id="1.10.10.10:FF:000001">
    <property type="entry name" value="LysR family transcriptional regulator"/>
    <property type="match status" value="1"/>
</dbReference>
<dbReference type="GO" id="GO:0003700">
    <property type="term" value="F:DNA-binding transcription factor activity"/>
    <property type="evidence" value="ECO:0007669"/>
    <property type="project" value="InterPro"/>
</dbReference>
<dbReference type="InterPro" id="IPR036388">
    <property type="entry name" value="WH-like_DNA-bd_sf"/>
</dbReference>
<keyword evidence="4" id="KW-0804">Transcription</keyword>
<dbReference type="Pfam" id="PF00126">
    <property type="entry name" value="HTH_1"/>
    <property type="match status" value="1"/>
</dbReference>
<dbReference type="CDD" id="cd08421">
    <property type="entry name" value="PBP2_LTTR_like_1"/>
    <property type="match status" value="1"/>
</dbReference>
<dbReference type="PANTHER" id="PTHR30419">
    <property type="entry name" value="HTH-TYPE TRANSCRIPTIONAL REGULATOR YBHD"/>
    <property type="match status" value="1"/>
</dbReference>
<feature type="domain" description="HTH lysR-type" evidence="5">
    <location>
        <begin position="3"/>
        <end position="60"/>
    </location>
</feature>
<dbReference type="PROSITE" id="PS50931">
    <property type="entry name" value="HTH_LYSR"/>
    <property type="match status" value="1"/>
</dbReference>
<keyword evidence="2" id="KW-0805">Transcription regulation</keyword>
<dbReference type="InterPro" id="IPR005119">
    <property type="entry name" value="LysR_subst-bd"/>
</dbReference>
<reference evidence="6 7" key="1">
    <citation type="submission" date="2016-05" db="EMBL/GenBank/DDBJ databases">
        <title>Complete Genome and Methylome Analysis of Psychrotrophic Bacterial Isolates from Antarctic Lake Untersee.</title>
        <authorList>
            <person name="Fomenkov A."/>
            <person name="Akimov V.N."/>
            <person name="Vasilyeva L.V."/>
            <person name="Andersen D."/>
            <person name="Vincze T."/>
            <person name="Roberts R.J."/>
        </authorList>
    </citation>
    <scope>NUCLEOTIDE SEQUENCE [LARGE SCALE GENOMIC DNA]</scope>
    <source>
        <strain evidence="6 7">U14-5</strain>
    </source>
</reference>
<evidence type="ECO:0000313" key="6">
    <source>
        <dbReference type="EMBL" id="APT56840.1"/>
    </source>
</evidence>
<dbReference type="SUPFAM" id="SSF53850">
    <property type="entry name" value="Periplasmic binding protein-like II"/>
    <property type="match status" value="1"/>
</dbReference>
<dbReference type="InterPro" id="IPR050950">
    <property type="entry name" value="HTH-type_LysR_regulators"/>
</dbReference>
<dbReference type="InterPro" id="IPR036390">
    <property type="entry name" value="WH_DNA-bd_sf"/>
</dbReference>
<gene>
    <name evidence="6" type="ORF">RGI145_06710</name>
</gene>
<dbReference type="SUPFAM" id="SSF46785">
    <property type="entry name" value="Winged helix' DNA-binding domain"/>
    <property type="match status" value="1"/>
</dbReference>
<evidence type="ECO:0000256" key="1">
    <source>
        <dbReference type="ARBA" id="ARBA00009437"/>
    </source>
</evidence>
<accession>A0A1L7ADN6</accession>
<dbReference type="Proteomes" id="UP000185494">
    <property type="component" value="Chromosome 1"/>
</dbReference>
<name>A0A1L7ADN6_9PROT</name>
<protein>
    <submittedName>
        <fullName evidence="6">LysR family transcriptional regulator</fullName>
    </submittedName>
</protein>
<dbReference type="GO" id="GO:0003677">
    <property type="term" value="F:DNA binding"/>
    <property type="evidence" value="ECO:0007669"/>
    <property type="project" value="UniProtKB-KW"/>
</dbReference>
<dbReference type="PANTHER" id="PTHR30419:SF2">
    <property type="entry name" value="LYSR FAMILY TRANSCRIPTIONAL REGULATOR"/>
    <property type="match status" value="1"/>
</dbReference>
<evidence type="ECO:0000256" key="2">
    <source>
        <dbReference type="ARBA" id="ARBA00023015"/>
    </source>
</evidence>
<evidence type="ECO:0000259" key="5">
    <source>
        <dbReference type="PROSITE" id="PS50931"/>
    </source>
</evidence>
<dbReference type="STRING" id="257708.RGI145_06710"/>
<proteinExistence type="inferred from homology"/>
<dbReference type="Gene3D" id="3.40.190.290">
    <property type="match status" value="1"/>
</dbReference>
<dbReference type="InterPro" id="IPR000847">
    <property type="entry name" value="LysR_HTH_N"/>
</dbReference>
<dbReference type="Gene3D" id="1.10.10.10">
    <property type="entry name" value="Winged helix-like DNA-binding domain superfamily/Winged helix DNA-binding domain"/>
    <property type="match status" value="1"/>
</dbReference>